<dbReference type="GO" id="GO:0012505">
    <property type="term" value="C:endomembrane system"/>
    <property type="evidence" value="ECO:0007669"/>
    <property type="project" value="TreeGrafter"/>
</dbReference>
<dbReference type="InParanoid" id="A0A5N4B351"/>
<gene>
    <name evidence="3" type="ORF">PPYR_01011</name>
</gene>
<comment type="caution">
    <text evidence="3">The sequence shown here is derived from an EMBL/GenBank/DDBJ whole genome shotgun (WGS) entry which is preliminary data.</text>
</comment>
<name>A0A5N4B351_PHOPY</name>
<organism evidence="3 4">
    <name type="scientific">Photinus pyralis</name>
    <name type="common">Common eastern firefly</name>
    <name type="synonym">Lampyris pyralis</name>
    <dbReference type="NCBI Taxonomy" id="7054"/>
    <lineage>
        <taxon>Eukaryota</taxon>
        <taxon>Metazoa</taxon>
        <taxon>Ecdysozoa</taxon>
        <taxon>Arthropoda</taxon>
        <taxon>Hexapoda</taxon>
        <taxon>Insecta</taxon>
        <taxon>Pterygota</taxon>
        <taxon>Neoptera</taxon>
        <taxon>Endopterygota</taxon>
        <taxon>Coleoptera</taxon>
        <taxon>Polyphaga</taxon>
        <taxon>Elateriformia</taxon>
        <taxon>Elateroidea</taxon>
        <taxon>Lampyridae</taxon>
        <taxon>Lampyrinae</taxon>
        <taxon>Photinus</taxon>
    </lineage>
</organism>
<dbReference type="AlphaFoldDB" id="A0A5N4B351"/>
<dbReference type="Gene3D" id="3.90.1300.10">
    <property type="entry name" value="Amidase signature (AS) domain"/>
    <property type="match status" value="1"/>
</dbReference>
<dbReference type="PANTHER" id="PTHR43372:SF1">
    <property type="entry name" value="LD38433P"/>
    <property type="match status" value="1"/>
</dbReference>
<dbReference type="PANTHER" id="PTHR43372">
    <property type="entry name" value="FATTY-ACID AMIDE HYDROLASE"/>
    <property type="match status" value="1"/>
</dbReference>
<dbReference type="PIRSF" id="PIRSF001221">
    <property type="entry name" value="Amidase_fungi"/>
    <property type="match status" value="1"/>
</dbReference>
<dbReference type="Proteomes" id="UP000327044">
    <property type="component" value="Unassembled WGS sequence"/>
</dbReference>
<keyword evidence="4" id="KW-1185">Reference proteome</keyword>
<feature type="active site" description="Charge relay system" evidence="1">
    <location>
        <position position="134"/>
    </location>
</feature>
<evidence type="ECO:0000313" key="4">
    <source>
        <dbReference type="Proteomes" id="UP000327044"/>
    </source>
</evidence>
<dbReference type="InterPro" id="IPR023631">
    <property type="entry name" value="Amidase_dom"/>
</dbReference>
<dbReference type="Pfam" id="PF01425">
    <property type="entry name" value="Amidase"/>
    <property type="match status" value="1"/>
</dbReference>
<evidence type="ECO:0000256" key="1">
    <source>
        <dbReference type="PIRSR" id="PIRSR001221-1"/>
    </source>
</evidence>
<feature type="domain" description="Amidase" evidence="2">
    <location>
        <begin position="73"/>
        <end position="504"/>
    </location>
</feature>
<evidence type="ECO:0000259" key="2">
    <source>
        <dbReference type="Pfam" id="PF01425"/>
    </source>
</evidence>
<dbReference type="EMBL" id="VVIM01000001">
    <property type="protein sequence ID" value="KAB0804041.1"/>
    <property type="molecule type" value="Genomic_DNA"/>
</dbReference>
<dbReference type="InterPro" id="IPR036928">
    <property type="entry name" value="AS_sf"/>
</dbReference>
<reference evidence="3 4" key="1">
    <citation type="journal article" date="2018" name="Elife">
        <title>Firefly genomes illuminate parallel origins of bioluminescence in beetles.</title>
        <authorList>
            <person name="Fallon T.R."/>
            <person name="Lower S.E."/>
            <person name="Chang C.H."/>
            <person name="Bessho-Uehara M."/>
            <person name="Martin G.J."/>
            <person name="Bewick A.J."/>
            <person name="Behringer M."/>
            <person name="Debat H.J."/>
            <person name="Wong I."/>
            <person name="Day J.C."/>
            <person name="Suvorov A."/>
            <person name="Silva C.J."/>
            <person name="Stanger-Hall K.F."/>
            <person name="Hall D.W."/>
            <person name="Schmitz R.J."/>
            <person name="Nelson D.R."/>
            <person name="Lewis S.M."/>
            <person name="Shigenobu S."/>
            <person name="Bybee S.M."/>
            <person name="Larracuente A.M."/>
            <person name="Oba Y."/>
            <person name="Weng J.K."/>
        </authorList>
    </citation>
    <scope>NUCLEOTIDE SEQUENCE [LARGE SCALE GENOMIC DNA]</scope>
    <source>
        <strain evidence="3">1611_PpyrPB1</strain>
        <tissue evidence="3">Whole body</tissue>
    </source>
</reference>
<proteinExistence type="predicted"/>
<accession>A0A5N4B351</accession>
<dbReference type="InterPro" id="IPR052739">
    <property type="entry name" value="FAAH2"/>
</dbReference>
<dbReference type="OrthoDB" id="6428749at2759"/>
<sequence>MDFKEACKVGMLTLILKIFILIRFCIDKLIDFVFGRYYKSLAHGVPKPTNLLVLQCATSLAKQIRKQKLSSEEVVRAFIERIEQVNPLINAVVDFRFEVAIEEAKRVDQRIKNQEFTREEFDAKPFLGVPFTTKESNACKGMKHSFGLVCRKQRRAIEDADAIQLIKRAGGILIGVTNVPILNMWQETSNLVYGRTNNPYNCSRTAGGSCGGEAAIIAACGVPFGIGNDWGGSIRIPAFACGIFGHKPTCDLIPTRGVVYRTGKEPTIMAVGVLTRTTRDIIPLLKVLVDGNMNKLQLDRDVQVYDLQIYYMLDCGDLRMNTLSSEMNAAILRIVAHFQVNSRSIPQKLMLSKLKYGYDLWDFWSRQETNANLARDLTDRKRAVNPLIEILKYLTFASEYNIGAMLSLINYMLPVKNCEWACNLTAALSDLLTETLGDNAVLLYPSAPWTARHHNTSIFRPYNVGYNSVWSALNFPVTQMPLGLDSEGLPLGIQVVAAPYQDHLSINVAKELEEIFGGYVPPFKF</sequence>
<dbReference type="FunCoup" id="A0A5N4B351">
    <property type="interactions" value="10"/>
</dbReference>
<dbReference type="SUPFAM" id="SSF75304">
    <property type="entry name" value="Amidase signature (AS) enzymes"/>
    <property type="match status" value="1"/>
</dbReference>
<protein>
    <recommendedName>
        <fullName evidence="2">Amidase domain-containing protein</fullName>
    </recommendedName>
</protein>
<feature type="active site" description="Acyl-ester intermediate" evidence="1">
    <location>
        <position position="233"/>
    </location>
</feature>
<evidence type="ECO:0000313" key="3">
    <source>
        <dbReference type="EMBL" id="KAB0804041.1"/>
    </source>
</evidence>
<feature type="active site" description="Charge relay system" evidence="1">
    <location>
        <position position="209"/>
    </location>
</feature>